<gene>
    <name evidence="2" type="ORF">GSUB_11630</name>
</gene>
<sequence length="143" mass="16556">MPCESGKVLAHVKWECKYHVVIVPKYRKKALFGRIRREIGKIIRQLCRQKEVELIEGHAMPDHVHLVLSVPPKYSIAMFVGYLKGKSAIHIHRQLQGVKKGFTGKHFWSRGYCVSTVGMDEETIRAYVRNQEELDRQGELDLT</sequence>
<dbReference type="HOGENOM" id="CLU_101320_0_1_7"/>
<accession>A0A0B5FU11</accession>
<protein>
    <submittedName>
        <fullName evidence="2">Transposase</fullName>
    </submittedName>
</protein>
<dbReference type="InterPro" id="IPR036515">
    <property type="entry name" value="Transposase_17_sf"/>
</dbReference>
<evidence type="ECO:0000259" key="1">
    <source>
        <dbReference type="SMART" id="SM01321"/>
    </source>
</evidence>
<evidence type="ECO:0000313" key="3">
    <source>
        <dbReference type="Proteomes" id="UP000035036"/>
    </source>
</evidence>
<feature type="domain" description="Transposase IS200-like" evidence="1">
    <location>
        <begin position="13"/>
        <end position="131"/>
    </location>
</feature>
<name>A0A0B5FU11_9BACT</name>
<dbReference type="Pfam" id="PF01797">
    <property type="entry name" value="Y1_Tnp"/>
    <property type="match status" value="1"/>
</dbReference>
<dbReference type="GO" id="GO:0003677">
    <property type="term" value="F:DNA binding"/>
    <property type="evidence" value="ECO:0007669"/>
    <property type="project" value="InterPro"/>
</dbReference>
<reference evidence="2 3" key="1">
    <citation type="journal article" date="2015" name="Genome Announc.">
        <title>Genomes of Geoalkalibacter ferrihydriticus Z-0531T and Geoalkalibacter subterraneus Red1T, Two Haloalkaliphilic Metal-Reducing Deltaproteobacteria.</title>
        <authorList>
            <person name="Badalamenti J.P."/>
            <person name="Krajmalnik-Brown R."/>
            <person name="Torres C.I."/>
            <person name="Bond D.R."/>
        </authorList>
    </citation>
    <scope>NUCLEOTIDE SEQUENCE [LARGE SCALE GENOMIC DNA]</scope>
    <source>
        <strain evidence="2 3">Red1</strain>
    </source>
</reference>
<dbReference type="NCBIfam" id="NF033573">
    <property type="entry name" value="transpos_IS200"/>
    <property type="match status" value="1"/>
</dbReference>
<dbReference type="GO" id="GO:0006313">
    <property type="term" value="P:DNA transposition"/>
    <property type="evidence" value="ECO:0007669"/>
    <property type="project" value="InterPro"/>
</dbReference>
<dbReference type="InterPro" id="IPR002686">
    <property type="entry name" value="Transposase_17"/>
</dbReference>
<dbReference type="SMART" id="SM01321">
    <property type="entry name" value="Y1_Tnp"/>
    <property type="match status" value="1"/>
</dbReference>
<dbReference type="Gene3D" id="3.30.70.1290">
    <property type="entry name" value="Transposase IS200-like"/>
    <property type="match status" value="1"/>
</dbReference>
<dbReference type="PANTHER" id="PTHR33360:SF2">
    <property type="entry name" value="TRANSPOSASE FOR INSERTION SEQUENCE ELEMENT IS200"/>
    <property type="match status" value="1"/>
</dbReference>
<dbReference type="OrthoDB" id="9798161at2"/>
<dbReference type="EMBL" id="CP010311">
    <property type="protein sequence ID" value="AJF07081.1"/>
    <property type="molecule type" value="Genomic_DNA"/>
</dbReference>
<dbReference type="PANTHER" id="PTHR33360">
    <property type="entry name" value="TRANSPOSASE FOR INSERTION SEQUENCE ELEMENT IS200"/>
    <property type="match status" value="1"/>
</dbReference>
<dbReference type="AlphaFoldDB" id="A0A0B5FU11"/>
<keyword evidence="3" id="KW-1185">Reference proteome</keyword>
<dbReference type="Proteomes" id="UP000035036">
    <property type="component" value="Chromosome"/>
</dbReference>
<dbReference type="SUPFAM" id="SSF143422">
    <property type="entry name" value="Transposase IS200-like"/>
    <property type="match status" value="1"/>
</dbReference>
<organism evidence="2 3">
    <name type="scientific">Geoalkalibacter subterraneus</name>
    <dbReference type="NCBI Taxonomy" id="483547"/>
    <lineage>
        <taxon>Bacteria</taxon>
        <taxon>Pseudomonadati</taxon>
        <taxon>Thermodesulfobacteriota</taxon>
        <taxon>Desulfuromonadia</taxon>
        <taxon>Desulfuromonadales</taxon>
        <taxon>Geoalkalibacteraceae</taxon>
        <taxon>Geoalkalibacter</taxon>
    </lineage>
</organism>
<proteinExistence type="predicted"/>
<dbReference type="GO" id="GO:0004803">
    <property type="term" value="F:transposase activity"/>
    <property type="evidence" value="ECO:0007669"/>
    <property type="project" value="InterPro"/>
</dbReference>
<dbReference type="KEGG" id="gsb:GSUB_11630"/>
<evidence type="ECO:0000313" key="2">
    <source>
        <dbReference type="EMBL" id="AJF07081.1"/>
    </source>
</evidence>